<dbReference type="SUPFAM" id="SSF53474">
    <property type="entry name" value="alpha/beta-Hydrolases"/>
    <property type="match status" value="1"/>
</dbReference>
<gene>
    <name evidence="3" type="ORF">DKG75_06555</name>
</gene>
<dbReference type="Proteomes" id="UP000246077">
    <property type="component" value="Unassembled WGS sequence"/>
</dbReference>
<dbReference type="Pfam" id="PF07859">
    <property type="entry name" value="Abhydrolase_3"/>
    <property type="match status" value="1"/>
</dbReference>
<dbReference type="OrthoDB" id="9806180at2"/>
<evidence type="ECO:0000313" key="4">
    <source>
        <dbReference type="Proteomes" id="UP000246077"/>
    </source>
</evidence>
<feature type="domain" description="Alpha/beta hydrolase fold-3" evidence="2">
    <location>
        <begin position="76"/>
        <end position="270"/>
    </location>
</feature>
<reference evidence="4" key="1">
    <citation type="submission" date="2018-05" db="EMBL/GenBank/DDBJ databases">
        <title>Zavarzinia sp. HR-AS.</title>
        <authorList>
            <person name="Lee Y."/>
            <person name="Jeon C.O."/>
        </authorList>
    </citation>
    <scope>NUCLEOTIDE SEQUENCE [LARGE SCALE GENOMIC DNA]</scope>
    <source>
        <strain evidence="4">DSM 1231</strain>
    </source>
</reference>
<evidence type="ECO:0000256" key="1">
    <source>
        <dbReference type="ARBA" id="ARBA00022801"/>
    </source>
</evidence>
<accession>A0A317E3P9</accession>
<dbReference type="InterPro" id="IPR013094">
    <property type="entry name" value="AB_hydrolase_3"/>
</dbReference>
<dbReference type="AlphaFoldDB" id="A0A317E3P9"/>
<sequence>MTETGLDGDAAAYLAVLRRQAQPPLHTLTPALARQRHEATASAVPGIPRPVERVEDAVLAGIPVRWYRPAGARGLVVFIHGGGWVTGTLDSYDRLCRDLAAGAGCSLVSLGYGLAPELRLPAQVDQVVAACRALAAAGEGAPVLAGDSAGGYLALAAALRLGGGGMAFRGLALLYPVVDAALDTPSAQSRATGFRLETETMRWYWRHFLGDAPAPARPAPAALAGLPPCLVLTAGFDPLCDEGLALAADLKAAGVPVVDRHYPGQIHGFLRLGHVMAATAPALDAVCAFLALPGG</sequence>
<keyword evidence="1" id="KW-0378">Hydrolase</keyword>
<dbReference type="Gene3D" id="3.40.50.1820">
    <property type="entry name" value="alpha/beta hydrolase"/>
    <property type="match status" value="1"/>
</dbReference>
<dbReference type="EMBL" id="QGLF01000002">
    <property type="protein sequence ID" value="PWR21657.1"/>
    <property type="molecule type" value="Genomic_DNA"/>
</dbReference>
<dbReference type="InterPro" id="IPR050300">
    <property type="entry name" value="GDXG_lipolytic_enzyme"/>
</dbReference>
<dbReference type="RefSeq" id="WP_109920302.1">
    <property type="nucleotide sequence ID" value="NZ_QGLF01000002.1"/>
</dbReference>
<proteinExistence type="predicted"/>
<keyword evidence="4" id="KW-1185">Reference proteome</keyword>
<organism evidence="3 4">
    <name type="scientific">Zavarzinia compransoris</name>
    <dbReference type="NCBI Taxonomy" id="1264899"/>
    <lineage>
        <taxon>Bacteria</taxon>
        <taxon>Pseudomonadati</taxon>
        <taxon>Pseudomonadota</taxon>
        <taxon>Alphaproteobacteria</taxon>
        <taxon>Rhodospirillales</taxon>
        <taxon>Zavarziniaceae</taxon>
        <taxon>Zavarzinia</taxon>
    </lineage>
</organism>
<dbReference type="InterPro" id="IPR029058">
    <property type="entry name" value="AB_hydrolase_fold"/>
</dbReference>
<dbReference type="GO" id="GO:0016787">
    <property type="term" value="F:hydrolase activity"/>
    <property type="evidence" value="ECO:0007669"/>
    <property type="project" value="UniProtKB-KW"/>
</dbReference>
<comment type="caution">
    <text evidence="3">The sequence shown here is derived from an EMBL/GenBank/DDBJ whole genome shotgun (WGS) entry which is preliminary data.</text>
</comment>
<name>A0A317E3P9_9PROT</name>
<evidence type="ECO:0000313" key="3">
    <source>
        <dbReference type="EMBL" id="PWR21657.1"/>
    </source>
</evidence>
<dbReference type="PANTHER" id="PTHR48081">
    <property type="entry name" value="AB HYDROLASE SUPERFAMILY PROTEIN C4A8.06C"/>
    <property type="match status" value="1"/>
</dbReference>
<protein>
    <recommendedName>
        <fullName evidence="2">Alpha/beta hydrolase fold-3 domain-containing protein</fullName>
    </recommendedName>
</protein>
<evidence type="ECO:0000259" key="2">
    <source>
        <dbReference type="Pfam" id="PF07859"/>
    </source>
</evidence>
<dbReference type="PANTHER" id="PTHR48081:SF8">
    <property type="entry name" value="ALPHA_BETA HYDROLASE FOLD-3 DOMAIN-CONTAINING PROTEIN-RELATED"/>
    <property type="match status" value="1"/>
</dbReference>